<proteinExistence type="predicted"/>
<feature type="region of interest" description="Disordered" evidence="1">
    <location>
        <begin position="162"/>
        <end position="209"/>
    </location>
</feature>
<name>A0ABP3ELT5_9PSEU</name>
<dbReference type="RefSeq" id="WP_343940450.1">
    <property type="nucleotide sequence ID" value="NZ_BAAABU010000039.1"/>
</dbReference>
<dbReference type="Proteomes" id="UP001500416">
    <property type="component" value="Unassembled WGS sequence"/>
</dbReference>
<keyword evidence="4" id="KW-1185">Reference proteome</keyword>
<sequence>MNRRVAGAVALGVGAVLAVCGSLLELFRAEFRVGPDRVDSQVLTAWRTTFDSAGAQAPETFPGWGWGYSIVAAAVLAVVGLVLLFRSPFAGAVGRFVVVAAGGVLIGTTWSAYATLDGMFDDIAMINGGVAFGPGLWVLVLACLALTAGAALVQEWPERAPRPEGPAVYRVDGDDEDTPPFGIPIPTDEIDVDGEGNPPSGGNPSTVER</sequence>
<feature type="compositionally biased region" description="Low complexity" evidence="1">
    <location>
        <begin position="196"/>
        <end position="209"/>
    </location>
</feature>
<keyword evidence="2" id="KW-0472">Membrane</keyword>
<keyword evidence="2" id="KW-0812">Transmembrane</keyword>
<evidence type="ECO:0000256" key="2">
    <source>
        <dbReference type="SAM" id="Phobius"/>
    </source>
</evidence>
<reference evidence="4" key="1">
    <citation type="journal article" date="2019" name="Int. J. Syst. Evol. Microbiol.">
        <title>The Global Catalogue of Microorganisms (GCM) 10K type strain sequencing project: providing services to taxonomists for standard genome sequencing and annotation.</title>
        <authorList>
            <consortium name="The Broad Institute Genomics Platform"/>
            <consortium name="The Broad Institute Genome Sequencing Center for Infectious Disease"/>
            <person name="Wu L."/>
            <person name="Ma J."/>
        </authorList>
    </citation>
    <scope>NUCLEOTIDE SEQUENCE [LARGE SCALE GENOMIC DNA]</scope>
    <source>
        <strain evidence="4">JCM 3380</strain>
    </source>
</reference>
<feature type="transmembrane region" description="Helical" evidence="2">
    <location>
        <begin position="66"/>
        <end position="85"/>
    </location>
</feature>
<evidence type="ECO:0000313" key="4">
    <source>
        <dbReference type="Proteomes" id="UP001500416"/>
    </source>
</evidence>
<protein>
    <submittedName>
        <fullName evidence="3">Uncharacterized protein</fullName>
    </submittedName>
</protein>
<feature type="transmembrane region" description="Helical" evidence="2">
    <location>
        <begin position="92"/>
        <end position="114"/>
    </location>
</feature>
<organism evidence="3 4">
    <name type="scientific">Saccharothrix mutabilis subsp. mutabilis</name>
    <dbReference type="NCBI Taxonomy" id="66855"/>
    <lineage>
        <taxon>Bacteria</taxon>
        <taxon>Bacillati</taxon>
        <taxon>Actinomycetota</taxon>
        <taxon>Actinomycetes</taxon>
        <taxon>Pseudonocardiales</taxon>
        <taxon>Pseudonocardiaceae</taxon>
        <taxon>Saccharothrix</taxon>
    </lineage>
</organism>
<accession>A0ABP3ELT5</accession>
<keyword evidence="2" id="KW-1133">Transmembrane helix</keyword>
<evidence type="ECO:0000313" key="3">
    <source>
        <dbReference type="EMBL" id="GAA0264303.1"/>
    </source>
</evidence>
<gene>
    <name evidence="3" type="ORF">GCM10010492_76670</name>
</gene>
<evidence type="ECO:0000256" key="1">
    <source>
        <dbReference type="SAM" id="MobiDB-lite"/>
    </source>
</evidence>
<dbReference type="EMBL" id="BAAABU010000039">
    <property type="protein sequence ID" value="GAA0264303.1"/>
    <property type="molecule type" value="Genomic_DNA"/>
</dbReference>
<feature type="transmembrane region" description="Helical" evidence="2">
    <location>
        <begin position="134"/>
        <end position="153"/>
    </location>
</feature>
<comment type="caution">
    <text evidence="3">The sequence shown here is derived from an EMBL/GenBank/DDBJ whole genome shotgun (WGS) entry which is preliminary data.</text>
</comment>